<evidence type="ECO:0008006" key="5">
    <source>
        <dbReference type="Google" id="ProtNLM"/>
    </source>
</evidence>
<feature type="compositionally biased region" description="Low complexity" evidence="1">
    <location>
        <begin position="311"/>
        <end position="327"/>
    </location>
</feature>
<protein>
    <recommendedName>
        <fullName evidence="5">ABC transporter permease</fullName>
    </recommendedName>
</protein>
<feature type="transmembrane region" description="Helical" evidence="2">
    <location>
        <begin position="225"/>
        <end position="242"/>
    </location>
</feature>
<feature type="transmembrane region" description="Helical" evidence="2">
    <location>
        <begin position="168"/>
        <end position="190"/>
    </location>
</feature>
<feature type="transmembrane region" description="Helical" evidence="2">
    <location>
        <begin position="196"/>
        <end position="218"/>
    </location>
</feature>
<evidence type="ECO:0000313" key="4">
    <source>
        <dbReference type="Proteomes" id="UP000237983"/>
    </source>
</evidence>
<evidence type="ECO:0000313" key="3">
    <source>
        <dbReference type="EMBL" id="PRY68325.1"/>
    </source>
</evidence>
<evidence type="ECO:0000256" key="1">
    <source>
        <dbReference type="SAM" id="MobiDB-lite"/>
    </source>
</evidence>
<dbReference type="RefSeq" id="WP_106211707.1">
    <property type="nucleotide sequence ID" value="NZ_PVTL01000004.1"/>
</dbReference>
<feature type="transmembrane region" description="Helical" evidence="2">
    <location>
        <begin position="142"/>
        <end position="161"/>
    </location>
</feature>
<keyword evidence="2" id="KW-1133">Transmembrane helix</keyword>
<keyword evidence="2" id="KW-0812">Transmembrane</keyword>
<proteinExistence type="predicted"/>
<sequence length="347" mass="35223">MNAPTSWSRIIAIGLTLAAVVGLAVLAFSWPSFTSQAKNLPVAVSGPEDVVDGLASEIERASPGVFNFVPVDGRQAAITAIRDRDVYGAIVVDQDPEVLIASAAGALPTQILVSIAQRQAATVTDIVPFAASDPRGVGLTTAAFPLILGGMLGGIGISILVTGAGRRLIALAVYSVSAGLVLAGILQILFGALQGSYLVNAAAITLALLAIGAVIVGFSSIVGRPGIAIGPVLFLLIANPISSANAPVESLIEPWGVIGQLFPPGATATLLRDLSYFPAANATALWLTLALWATPGVAMGLVALARGDAPANADTSASADAPANADAPRARRSVTDEPRHRGSRPRP</sequence>
<dbReference type="AlphaFoldDB" id="A0A2T0VDS9"/>
<keyword evidence="2" id="KW-0472">Membrane</keyword>
<feature type="transmembrane region" description="Helical" evidence="2">
    <location>
        <begin position="284"/>
        <end position="305"/>
    </location>
</feature>
<comment type="caution">
    <text evidence="3">The sequence shown here is derived from an EMBL/GenBank/DDBJ whole genome shotgun (WGS) entry which is preliminary data.</text>
</comment>
<organism evidence="3 4">
    <name type="scientific">Glaciihabitans tibetensis</name>
    <dbReference type="NCBI Taxonomy" id="1266600"/>
    <lineage>
        <taxon>Bacteria</taxon>
        <taxon>Bacillati</taxon>
        <taxon>Actinomycetota</taxon>
        <taxon>Actinomycetes</taxon>
        <taxon>Micrococcales</taxon>
        <taxon>Microbacteriaceae</taxon>
        <taxon>Glaciihabitans</taxon>
    </lineage>
</organism>
<evidence type="ECO:0000256" key="2">
    <source>
        <dbReference type="SAM" id="Phobius"/>
    </source>
</evidence>
<name>A0A2T0VDS9_9MICO</name>
<dbReference type="EMBL" id="PVTL01000004">
    <property type="protein sequence ID" value="PRY68325.1"/>
    <property type="molecule type" value="Genomic_DNA"/>
</dbReference>
<gene>
    <name evidence="3" type="ORF">B0I08_10427</name>
</gene>
<dbReference type="OrthoDB" id="2151407at2"/>
<reference evidence="3 4" key="1">
    <citation type="submission" date="2018-03" db="EMBL/GenBank/DDBJ databases">
        <title>Genomic Encyclopedia of Type Strains, Phase III (KMG-III): the genomes of soil and plant-associated and newly described type strains.</title>
        <authorList>
            <person name="Whitman W."/>
        </authorList>
    </citation>
    <scope>NUCLEOTIDE SEQUENCE [LARGE SCALE GENOMIC DNA]</scope>
    <source>
        <strain evidence="3 4">CGMCC 1.12484</strain>
    </source>
</reference>
<keyword evidence="4" id="KW-1185">Reference proteome</keyword>
<accession>A0A2T0VDS9</accession>
<feature type="region of interest" description="Disordered" evidence="1">
    <location>
        <begin position="311"/>
        <end position="347"/>
    </location>
</feature>
<dbReference type="Proteomes" id="UP000237983">
    <property type="component" value="Unassembled WGS sequence"/>
</dbReference>